<proteinExistence type="predicted"/>
<dbReference type="Proteomes" id="UP000823123">
    <property type="component" value="Unassembled WGS sequence"/>
</dbReference>
<dbReference type="SFLD" id="SFLDS00003">
    <property type="entry name" value="Haloacid_Dehalogenase"/>
    <property type="match status" value="1"/>
</dbReference>
<dbReference type="InterPro" id="IPR006439">
    <property type="entry name" value="HAD-SF_hydro_IA"/>
</dbReference>
<dbReference type="Gene3D" id="1.10.150.240">
    <property type="entry name" value="Putative phosphatase, domain 2"/>
    <property type="match status" value="1"/>
</dbReference>
<evidence type="ECO:0000313" key="2">
    <source>
        <dbReference type="Proteomes" id="UP000823123"/>
    </source>
</evidence>
<evidence type="ECO:0000313" key="1">
    <source>
        <dbReference type="EMBL" id="MBK1468495.1"/>
    </source>
</evidence>
<dbReference type="PRINTS" id="PR00413">
    <property type="entry name" value="HADHALOGNASE"/>
</dbReference>
<dbReference type="Pfam" id="PF13419">
    <property type="entry name" value="HAD_2"/>
    <property type="match status" value="1"/>
</dbReference>
<gene>
    <name evidence="1" type="ORF">IBJ83_04085</name>
</gene>
<name>A0ABS1CAQ4_9FIRM</name>
<dbReference type="InterPro" id="IPR036412">
    <property type="entry name" value="HAD-like_sf"/>
</dbReference>
<dbReference type="SUPFAM" id="SSF56784">
    <property type="entry name" value="HAD-like"/>
    <property type="match status" value="1"/>
</dbReference>
<dbReference type="NCBIfam" id="TIGR01509">
    <property type="entry name" value="HAD-SF-IA-v3"/>
    <property type="match status" value="1"/>
</dbReference>
<keyword evidence="2" id="KW-1185">Reference proteome</keyword>
<dbReference type="RefSeq" id="WP_201275422.1">
    <property type="nucleotide sequence ID" value="NZ_JACVDA010000009.1"/>
</dbReference>
<reference evidence="1 2" key="1">
    <citation type="submission" date="2020-09" db="EMBL/GenBank/DDBJ databases">
        <title>Parvimonas S3374 sp. nov.</title>
        <authorList>
            <person name="Buhl M."/>
        </authorList>
    </citation>
    <scope>NUCLEOTIDE SEQUENCE [LARGE SCALE GENOMIC DNA]</scope>
    <source>
        <strain evidence="1 2">S3374</strain>
    </source>
</reference>
<sequence length="214" mass="24703">MKAVLFDMDGVIIDSEMFYMEGTFDWITKRGFKGKLEDTYRLIGTDMKGTYSLLYEMLEGRLTIEEIDEENKKYFSENPINYKKILNPFVKEILSFLKENKIKTALCSSSPKRTIEKALKECEIFDYFDFIISGDEVKESKPNPDIYLKACEVLEVSQSDCFVIEDSTMGIQSGKNANIKVIAIKDKRFGQNQTKADYVFDNLGEVLEFLKSEI</sequence>
<dbReference type="NCBIfam" id="TIGR01549">
    <property type="entry name" value="HAD-SF-IA-v1"/>
    <property type="match status" value="1"/>
</dbReference>
<organism evidence="1 2">
    <name type="scientific">Parvimonas parva</name>
    <dbReference type="NCBI Taxonomy" id="2769485"/>
    <lineage>
        <taxon>Bacteria</taxon>
        <taxon>Bacillati</taxon>
        <taxon>Bacillota</taxon>
        <taxon>Tissierellia</taxon>
        <taxon>Tissierellales</taxon>
        <taxon>Peptoniphilaceae</taxon>
        <taxon>Parvimonas</taxon>
    </lineage>
</organism>
<dbReference type="PANTHER" id="PTHR18901:SF38">
    <property type="entry name" value="PSEUDOURIDINE-5'-PHOSPHATASE"/>
    <property type="match status" value="1"/>
</dbReference>
<dbReference type="PANTHER" id="PTHR18901">
    <property type="entry name" value="2-DEOXYGLUCOSE-6-PHOSPHATE PHOSPHATASE 2"/>
    <property type="match status" value="1"/>
</dbReference>
<dbReference type="EMBL" id="JACVDA010000009">
    <property type="protein sequence ID" value="MBK1468495.1"/>
    <property type="molecule type" value="Genomic_DNA"/>
</dbReference>
<comment type="caution">
    <text evidence="1">The sequence shown here is derived from an EMBL/GenBank/DDBJ whole genome shotgun (WGS) entry which is preliminary data.</text>
</comment>
<protein>
    <submittedName>
        <fullName evidence="1">HAD family phosphatase</fullName>
    </submittedName>
</protein>
<dbReference type="InterPro" id="IPR041492">
    <property type="entry name" value="HAD_2"/>
</dbReference>
<accession>A0ABS1CAQ4</accession>
<dbReference type="Gene3D" id="3.40.50.1000">
    <property type="entry name" value="HAD superfamily/HAD-like"/>
    <property type="match status" value="1"/>
</dbReference>
<dbReference type="InterPro" id="IPR023214">
    <property type="entry name" value="HAD_sf"/>
</dbReference>
<dbReference type="SFLD" id="SFLDG01129">
    <property type="entry name" value="C1.5:_HAD__Beta-PGM__Phosphata"/>
    <property type="match status" value="1"/>
</dbReference>
<dbReference type="SFLD" id="SFLDG01135">
    <property type="entry name" value="C1.5.6:_HAD__Beta-PGM__Phospha"/>
    <property type="match status" value="1"/>
</dbReference>
<dbReference type="InterPro" id="IPR023198">
    <property type="entry name" value="PGP-like_dom2"/>
</dbReference>